<dbReference type="Gene3D" id="2.40.160.130">
    <property type="entry name" value="Capsule assembly protein Wzi"/>
    <property type="match status" value="1"/>
</dbReference>
<evidence type="ECO:0000313" key="2">
    <source>
        <dbReference type="EMBL" id="SHF90091.1"/>
    </source>
</evidence>
<dbReference type="AlphaFoldDB" id="A0A1M5FG17"/>
<evidence type="ECO:0000313" key="3">
    <source>
        <dbReference type="Proteomes" id="UP000184020"/>
    </source>
</evidence>
<dbReference type="STRING" id="229205.SAMN05444372_101104"/>
<accession>A0A1M5FG17</accession>
<dbReference type="Proteomes" id="UP000184020">
    <property type="component" value="Unassembled WGS sequence"/>
</dbReference>
<gene>
    <name evidence="2" type="ORF">SAMN05444372_101104</name>
</gene>
<name>A0A1M5FG17_9FLAO</name>
<evidence type="ECO:0000256" key="1">
    <source>
        <dbReference type="SAM" id="SignalP"/>
    </source>
</evidence>
<keyword evidence="1" id="KW-0732">Signal</keyword>
<dbReference type="InterPro" id="IPR038636">
    <property type="entry name" value="Wzi_sf"/>
</dbReference>
<proteinExistence type="predicted"/>
<feature type="chain" id="PRO_5012183481" evidence="1">
    <location>
        <begin position="24"/>
        <end position="711"/>
    </location>
</feature>
<dbReference type="EMBL" id="FQWF01000001">
    <property type="protein sequence ID" value="SHF90091.1"/>
    <property type="molecule type" value="Genomic_DNA"/>
</dbReference>
<protein>
    <submittedName>
        <fullName evidence="2">Protein involved in gliding motility RemB</fullName>
    </submittedName>
</protein>
<organism evidence="2 3">
    <name type="scientific">Flavobacterium micromati</name>
    <dbReference type="NCBI Taxonomy" id="229205"/>
    <lineage>
        <taxon>Bacteria</taxon>
        <taxon>Pseudomonadati</taxon>
        <taxon>Bacteroidota</taxon>
        <taxon>Flavobacteriia</taxon>
        <taxon>Flavobacteriales</taxon>
        <taxon>Flavobacteriaceae</taxon>
        <taxon>Flavobacterium</taxon>
    </lineage>
</organism>
<sequence length="711" mass="82014">MKINISTRFVSFLVLFNIFSGLAQEITTNRTIPNNAMERSPIFSECKDADRTTLTNCFYNEVEDFVFENFIVSERLLKNNFQGNIKLLFEVDASGSFKTIYIDAIEDELIQETKRVFDAFPKVQPSTYNGKPTYSKFTMTISIPLKSRGMVSKETLAKATILYDTTKKLTELDSIIYKKYDNPEFQSHLNIPFSHSYYAQFDRSLNQMGNNNHTASKPYTYAEVSQYYDLKAVNDNLKIKASSWWKKKLLNENMVEIKGDDYWFTLNPIFDLQLGKDSRSDISYTYINTRGINFRGGLGTKLNFTTTVFESQGRFADYYNRYAESIRPAGGNPAIIPGIGIAKEFKTNSYDFPLAEANLTFAPSKHIDLQLGYGRNFIGDGYRSLLASDGASPYPYFKLNTNFWKIKYTNTYTWLKDVRPEVTLERTYATKFMAHHYLSWNISNRLNLGLFESVIWNNTNDRGFDASFVNPIIFYRAVEFASSARTGNAILGLTYKYKWSNQINFYGQFILDEFSLQDVKEGDNSWKNKYGYQLGVKYYNAFKVENLLLQLEYNHVRPYTYSHSTPITNYAHNNQSLGHQWGANFSELIAIARYHKGRYFADAKITMGTRGFDFDTTENSLNYGGNIYKDYDEKRASDSGVKVGQGNKTTIFIADFQGGYLVNPATNLKLYASLIYRSFDPMKNTATTFKESTNWFSIGLRADIFNWYFDY</sequence>
<keyword evidence="3" id="KW-1185">Reference proteome</keyword>
<reference evidence="3" key="1">
    <citation type="submission" date="2016-11" db="EMBL/GenBank/DDBJ databases">
        <authorList>
            <person name="Varghese N."/>
            <person name="Submissions S."/>
        </authorList>
    </citation>
    <scope>NUCLEOTIDE SEQUENCE [LARGE SCALE GENOMIC DNA]</scope>
    <source>
        <strain evidence="3">DSM 17659</strain>
    </source>
</reference>
<feature type="signal peptide" evidence="1">
    <location>
        <begin position="1"/>
        <end position="23"/>
    </location>
</feature>